<dbReference type="PROSITE" id="PS50848">
    <property type="entry name" value="START"/>
    <property type="match status" value="1"/>
</dbReference>
<organism evidence="2 3">
    <name type="scientific">Marinobacter halodurans</name>
    <dbReference type="NCBI Taxonomy" id="2528979"/>
    <lineage>
        <taxon>Bacteria</taxon>
        <taxon>Pseudomonadati</taxon>
        <taxon>Pseudomonadota</taxon>
        <taxon>Gammaproteobacteria</taxon>
        <taxon>Pseudomonadales</taxon>
        <taxon>Marinobacteraceae</taxon>
        <taxon>Marinobacter</taxon>
    </lineage>
</organism>
<protein>
    <submittedName>
        <fullName evidence="2">Lipid-binding protein</fullName>
    </submittedName>
</protein>
<dbReference type="CDD" id="cd08876">
    <property type="entry name" value="START_1"/>
    <property type="match status" value="1"/>
</dbReference>
<keyword evidence="3" id="KW-1185">Reference proteome</keyword>
<gene>
    <name evidence="2" type="ORF">EZI54_18820</name>
</gene>
<reference evidence="2 3" key="1">
    <citation type="submission" date="2019-02" db="EMBL/GenBank/DDBJ databases">
        <title>Marinobacter halodurans sp. nov., a marine bacterium isolated from sea tidal flat.</title>
        <authorList>
            <person name="Yoo Y."/>
            <person name="Lee D.W."/>
            <person name="Kim B.S."/>
            <person name="Kim J.-J."/>
        </authorList>
    </citation>
    <scope>NUCLEOTIDE SEQUENCE [LARGE SCALE GENOMIC DNA]</scope>
    <source>
        <strain evidence="2 3">YJ-S3-2</strain>
    </source>
</reference>
<dbReference type="EMBL" id="SJDL01000037">
    <property type="protein sequence ID" value="TBW50009.1"/>
    <property type="molecule type" value="Genomic_DNA"/>
</dbReference>
<evidence type="ECO:0000313" key="3">
    <source>
        <dbReference type="Proteomes" id="UP000313645"/>
    </source>
</evidence>
<comment type="caution">
    <text evidence="2">The sequence shown here is derived from an EMBL/GenBank/DDBJ whole genome shotgun (WGS) entry which is preliminary data.</text>
</comment>
<feature type="domain" description="START" evidence="1">
    <location>
        <begin position="17"/>
        <end position="197"/>
    </location>
</feature>
<evidence type="ECO:0000313" key="2">
    <source>
        <dbReference type="EMBL" id="TBW50009.1"/>
    </source>
</evidence>
<dbReference type="SUPFAM" id="SSF55961">
    <property type="entry name" value="Bet v1-like"/>
    <property type="match status" value="1"/>
</dbReference>
<dbReference type="PANTHER" id="PTHR19308:SF14">
    <property type="entry name" value="START DOMAIN-CONTAINING PROTEIN"/>
    <property type="match status" value="1"/>
</dbReference>
<proteinExistence type="predicted"/>
<dbReference type="PANTHER" id="PTHR19308">
    <property type="entry name" value="PHOSPHATIDYLCHOLINE TRANSFER PROTEIN"/>
    <property type="match status" value="1"/>
</dbReference>
<dbReference type="Pfam" id="PF01852">
    <property type="entry name" value="START"/>
    <property type="match status" value="1"/>
</dbReference>
<dbReference type="InterPro" id="IPR028347">
    <property type="entry name" value="START_dom_prot"/>
</dbReference>
<dbReference type="PIRSF" id="PIRSF039033">
    <property type="entry name" value="START_dom"/>
    <property type="match status" value="1"/>
</dbReference>
<dbReference type="Proteomes" id="UP000313645">
    <property type="component" value="Unassembled WGS sequence"/>
</dbReference>
<evidence type="ECO:0000259" key="1">
    <source>
        <dbReference type="PROSITE" id="PS50848"/>
    </source>
</evidence>
<dbReference type="Gene3D" id="3.30.530.20">
    <property type="match status" value="1"/>
</dbReference>
<accession>A0ABY1ZIK5</accession>
<name>A0ABY1ZIK5_9GAMM</name>
<dbReference type="InterPro" id="IPR051213">
    <property type="entry name" value="START_lipid_transfer"/>
</dbReference>
<dbReference type="InterPro" id="IPR023393">
    <property type="entry name" value="START-like_dom_sf"/>
</dbReference>
<sequence>MPVAGIAGSLPPLDADWHLQKETGDIRIYTTEVEGSDFEAFKAVADLDVSLAALMAVMINPKSCLEWVHNCSVSEAFGNGNFQDRYAYSVNDMPWPVQDRDYVLRIRTHGDRQSGVVEMDLNAVPGARPGDDDYVRVDQSDTLYRFEPLGPEHTRMTWVQHTEPNGAIPSWLVNSLVIDIPVKSMHSLEKVAHKPRYAGYRLVYNDRGELVNVVKSGHTEGDDE</sequence>
<dbReference type="InterPro" id="IPR002913">
    <property type="entry name" value="START_lipid-bd_dom"/>
</dbReference>